<evidence type="ECO:0000313" key="9">
    <source>
        <dbReference type="EMBL" id="MDP1519869.1"/>
    </source>
</evidence>
<dbReference type="RefSeq" id="WP_305169380.1">
    <property type="nucleotide sequence ID" value="NZ_JAUUUU010000001.1"/>
</dbReference>
<evidence type="ECO:0000256" key="3">
    <source>
        <dbReference type="ARBA" id="ARBA00022448"/>
    </source>
</evidence>
<protein>
    <submittedName>
        <fullName evidence="9">AEC family transporter</fullName>
    </submittedName>
</protein>
<gene>
    <name evidence="9" type="ORF">Q8A57_02705</name>
</gene>
<keyword evidence="6 8" id="KW-1133">Transmembrane helix</keyword>
<dbReference type="PANTHER" id="PTHR36838:SF4">
    <property type="entry name" value="AUXIN EFFLUX CARRIER FAMILY PROTEIN"/>
    <property type="match status" value="1"/>
</dbReference>
<keyword evidence="10" id="KW-1185">Reference proteome</keyword>
<dbReference type="AlphaFoldDB" id="A0AAW8B0L4"/>
<name>A0AAW8B0L4_9GAMM</name>
<dbReference type="GO" id="GO:0055085">
    <property type="term" value="P:transmembrane transport"/>
    <property type="evidence" value="ECO:0007669"/>
    <property type="project" value="InterPro"/>
</dbReference>
<evidence type="ECO:0000256" key="2">
    <source>
        <dbReference type="ARBA" id="ARBA00010145"/>
    </source>
</evidence>
<keyword evidence="5 8" id="KW-0812">Transmembrane</keyword>
<proteinExistence type="inferred from homology"/>
<keyword evidence="4" id="KW-1003">Cell membrane</keyword>
<dbReference type="Gene3D" id="1.20.1530.20">
    <property type="match status" value="1"/>
</dbReference>
<dbReference type="EMBL" id="JAUUUU010000001">
    <property type="protein sequence ID" value="MDP1519869.1"/>
    <property type="molecule type" value="Genomic_DNA"/>
</dbReference>
<feature type="transmembrane region" description="Helical" evidence="8">
    <location>
        <begin position="40"/>
        <end position="61"/>
    </location>
</feature>
<dbReference type="Pfam" id="PF03547">
    <property type="entry name" value="Mem_trans"/>
    <property type="match status" value="1"/>
</dbReference>
<feature type="transmembrane region" description="Helical" evidence="8">
    <location>
        <begin position="6"/>
        <end position="28"/>
    </location>
</feature>
<evidence type="ECO:0000313" key="10">
    <source>
        <dbReference type="Proteomes" id="UP001178354"/>
    </source>
</evidence>
<feature type="transmembrane region" description="Helical" evidence="8">
    <location>
        <begin position="205"/>
        <end position="226"/>
    </location>
</feature>
<evidence type="ECO:0000256" key="4">
    <source>
        <dbReference type="ARBA" id="ARBA00022475"/>
    </source>
</evidence>
<comment type="similarity">
    <text evidence="2">Belongs to the auxin efflux carrier (TC 2.A.69) family.</text>
</comment>
<feature type="transmembrane region" description="Helical" evidence="8">
    <location>
        <begin position="292"/>
        <end position="314"/>
    </location>
</feature>
<organism evidence="9 10">
    <name type="scientific">Porticoccus litoralis</name>
    <dbReference type="NCBI Taxonomy" id="434086"/>
    <lineage>
        <taxon>Bacteria</taxon>
        <taxon>Pseudomonadati</taxon>
        <taxon>Pseudomonadota</taxon>
        <taxon>Gammaproteobacteria</taxon>
        <taxon>Cellvibrionales</taxon>
        <taxon>Porticoccaceae</taxon>
        <taxon>Porticoccus</taxon>
    </lineage>
</organism>
<evidence type="ECO:0000256" key="6">
    <source>
        <dbReference type="ARBA" id="ARBA00022989"/>
    </source>
</evidence>
<dbReference type="PANTHER" id="PTHR36838">
    <property type="entry name" value="AUXIN EFFLUX CARRIER FAMILY PROTEIN"/>
    <property type="match status" value="1"/>
</dbReference>
<feature type="transmembrane region" description="Helical" evidence="8">
    <location>
        <begin position="133"/>
        <end position="157"/>
    </location>
</feature>
<dbReference type="Proteomes" id="UP001178354">
    <property type="component" value="Unassembled WGS sequence"/>
</dbReference>
<evidence type="ECO:0000256" key="1">
    <source>
        <dbReference type="ARBA" id="ARBA00004651"/>
    </source>
</evidence>
<reference evidence="9" key="2">
    <citation type="submission" date="2023-08" db="EMBL/GenBank/DDBJ databases">
        <authorList>
            <person name="Luo J."/>
        </authorList>
    </citation>
    <scope>NUCLEOTIDE SEQUENCE</scope>
    <source>
        <strain evidence="9">DSM 25064</strain>
    </source>
</reference>
<evidence type="ECO:0000256" key="8">
    <source>
        <dbReference type="SAM" id="Phobius"/>
    </source>
</evidence>
<dbReference type="GO" id="GO:0005886">
    <property type="term" value="C:plasma membrane"/>
    <property type="evidence" value="ECO:0007669"/>
    <property type="project" value="UniProtKB-SubCell"/>
</dbReference>
<sequence length="320" mass="33519">MNESSPIALLAFALSITGPIFLVVLLGLFLKRIGQVPHEFVKPASNLVFNVGLPVVLFLSIYRADLSNFDMGLPLLVAVPLTLLLFGLSWPVGKWLTSTSAEQGIFVQGAFRGNLAVIGLAFCNNAYGQVGLATAAVPIALLTVLYNVLAVVALNPLQSDDGQSPLRRMLRNTLRNPLLISIALGFMMKFSGLPLPKLLEDTGNYFAQMTLPLALLCIGASMNLSALSHSGASTLGAALLKLVAMPVLIVSTAAWLGVEGMAMGILFFLTSSPTAVASFIQVRAMGGNGELAANMVVLSTLLGILTVTSGLLALKALGLV</sequence>
<comment type="caution">
    <text evidence="9">The sequence shown here is derived from an EMBL/GenBank/DDBJ whole genome shotgun (WGS) entry which is preliminary data.</text>
</comment>
<evidence type="ECO:0000256" key="5">
    <source>
        <dbReference type="ARBA" id="ARBA00022692"/>
    </source>
</evidence>
<feature type="transmembrane region" description="Helical" evidence="8">
    <location>
        <begin position="178"/>
        <end position="199"/>
    </location>
</feature>
<dbReference type="InterPro" id="IPR004776">
    <property type="entry name" value="Mem_transp_PIN-like"/>
</dbReference>
<dbReference type="InterPro" id="IPR038770">
    <property type="entry name" value="Na+/solute_symporter_sf"/>
</dbReference>
<feature type="transmembrane region" description="Helical" evidence="8">
    <location>
        <begin position="73"/>
        <end position="93"/>
    </location>
</feature>
<feature type="transmembrane region" description="Helical" evidence="8">
    <location>
        <begin position="262"/>
        <end position="280"/>
    </location>
</feature>
<feature type="transmembrane region" description="Helical" evidence="8">
    <location>
        <begin position="238"/>
        <end position="256"/>
    </location>
</feature>
<evidence type="ECO:0000256" key="7">
    <source>
        <dbReference type="ARBA" id="ARBA00023136"/>
    </source>
</evidence>
<keyword evidence="7 8" id="KW-0472">Membrane</keyword>
<comment type="subcellular location">
    <subcellularLocation>
        <location evidence="1">Cell membrane</location>
        <topology evidence="1">Multi-pass membrane protein</topology>
    </subcellularLocation>
</comment>
<reference evidence="9" key="1">
    <citation type="journal article" date="2010" name="Int. J. Syst. Evol. Microbiol.">
        <title>Porticoccus litoralis gen. nov., sp. nov., a gammaproteobacterium isolated from the Yellow Sea.</title>
        <authorList>
            <person name="Oh H.M."/>
            <person name="Kim H."/>
            <person name="Kim K.M."/>
            <person name="Min G.S."/>
            <person name="Cho J.C."/>
        </authorList>
    </citation>
    <scope>NUCLEOTIDE SEQUENCE</scope>
    <source>
        <strain evidence="9">DSM 25064</strain>
    </source>
</reference>
<keyword evidence="3" id="KW-0813">Transport</keyword>
<accession>A0AAW8B0L4</accession>